<evidence type="ECO:0000256" key="7">
    <source>
        <dbReference type="ARBA" id="ARBA00023054"/>
    </source>
</evidence>
<dbReference type="GO" id="GO:0042407">
    <property type="term" value="P:cristae formation"/>
    <property type="evidence" value="ECO:0007669"/>
    <property type="project" value="TreeGrafter"/>
</dbReference>
<dbReference type="InParanoid" id="A0A4Q1BPS8"/>
<protein>
    <recommendedName>
        <fullName evidence="3 11">MICOS complex subunit MIC60</fullName>
    </recommendedName>
    <alternativeName>
        <fullName evidence="11">Mitofilin</fullName>
    </alternativeName>
</protein>
<dbReference type="PANTHER" id="PTHR15415">
    <property type="entry name" value="MITOFILIN"/>
    <property type="match status" value="1"/>
</dbReference>
<feature type="transmembrane region" description="Helical" evidence="11">
    <location>
        <begin position="89"/>
        <end position="107"/>
    </location>
</feature>
<dbReference type="PANTHER" id="PTHR15415:SF7">
    <property type="entry name" value="MICOS COMPLEX SUBUNIT MIC60"/>
    <property type="match status" value="1"/>
</dbReference>
<proteinExistence type="inferred from homology"/>
<dbReference type="Proteomes" id="UP000289152">
    <property type="component" value="Unassembled WGS sequence"/>
</dbReference>
<gene>
    <name evidence="14" type="ORF">M231_02842</name>
</gene>
<keyword evidence="4 11" id="KW-0812">Transmembrane</keyword>
<accession>A0A4Q1BPS8</accession>
<keyword evidence="15" id="KW-1185">Reference proteome</keyword>
<evidence type="ECO:0000256" key="10">
    <source>
        <dbReference type="ARBA" id="ARBA00025571"/>
    </source>
</evidence>
<dbReference type="AlphaFoldDB" id="A0A4Q1BPS8"/>
<dbReference type="OrthoDB" id="10261039at2759"/>
<keyword evidence="8 11" id="KW-0496">Mitochondrion</keyword>
<evidence type="ECO:0000256" key="3">
    <source>
        <dbReference type="ARBA" id="ARBA00018116"/>
    </source>
</evidence>
<evidence type="ECO:0000256" key="5">
    <source>
        <dbReference type="ARBA" id="ARBA00022792"/>
    </source>
</evidence>
<keyword evidence="9 11" id="KW-0472">Membrane</keyword>
<feature type="coiled-coil region" evidence="12">
    <location>
        <begin position="420"/>
        <end position="481"/>
    </location>
</feature>
<reference evidence="14 15" key="1">
    <citation type="submission" date="2016-06" db="EMBL/GenBank/DDBJ databases">
        <title>Evolution of pathogenesis and genome organization in the Tremellales.</title>
        <authorList>
            <person name="Cuomo C."/>
            <person name="Litvintseva A."/>
            <person name="Heitman J."/>
            <person name="Chen Y."/>
            <person name="Sun S."/>
            <person name="Springer D."/>
            <person name="Dromer F."/>
            <person name="Young S."/>
            <person name="Zeng Q."/>
            <person name="Chapman S."/>
            <person name="Gujja S."/>
            <person name="Saif S."/>
            <person name="Birren B."/>
        </authorList>
    </citation>
    <scope>NUCLEOTIDE SEQUENCE [LARGE SCALE GENOMIC DNA]</scope>
    <source>
        <strain evidence="14 15">ATCC 28783</strain>
    </source>
</reference>
<evidence type="ECO:0000256" key="1">
    <source>
        <dbReference type="ARBA" id="ARBA00004434"/>
    </source>
</evidence>
<comment type="function">
    <text evidence="10">Component of the MICOS complex, a large protein complex of the mitochondrial inner membrane that plays crucial roles in the maintenance of crista junctions, inner membrane architecture, and formation of contact sites to the outer membrane. Plays a role in keeping cristae membranes connected to the inner boundary membrane. Also promotes protein import via the mitochondrial intermembrane space assembly (MIA) pathway.</text>
</comment>
<comment type="caution">
    <text evidence="14">The sequence shown here is derived from an EMBL/GenBank/DDBJ whole genome shotgun (WGS) entry which is preliminary data.</text>
</comment>
<keyword evidence="5 11" id="KW-0999">Mitochondrion inner membrane</keyword>
<dbReference type="STRING" id="5217.A0A4Q1BPS8"/>
<comment type="subcellular location">
    <subcellularLocation>
        <location evidence="1 11">Mitochondrion inner membrane</location>
        <topology evidence="1 11">Single-pass membrane protein</topology>
    </subcellularLocation>
</comment>
<evidence type="ECO:0000256" key="2">
    <source>
        <dbReference type="ARBA" id="ARBA00010877"/>
    </source>
</evidence>
<evidence type="ECO:0000256" key="6">
    <source>
        <dbReference type="ARBA" id="ARBA00022989"/>
    </source>
</evidence>
<evidence type="ECO:0000256" key="13">
    <source>
        <dbReference type="SAM" id="MobiDB-lite"/>
    </source>
</evidence>
<dbReference type="EMBL" id="SDIL01000025">
    <property type="protein sequence ID" value="RXK39908.1"/>
    <property type="molecule type" value="Genomic_DNA"/>
</dbReference>
<comment type="similarity">
    <text evidence="2 11">Belongs to the MICOS complex subunit Mic60 family.</text>
</comment>
<dbReference type="InterPro" id="IPR019133">
    <property type="entry name" value="MIC60"/>
</dbReference>
<name>A0A4Q1BPS8_TREME</name>
<evidence type="ECO:0000256" key="9">
    <source>
        <dbReference type="ARBA" id="ARBA00023136"/>
    </source>
</evidence>
<keyword evidence="7 12" id="KW-0175">Coiled coil</keyword>
<feature type="region of interest" description="Disordered" evidence="13">
    <location>
        <begin position="24"/>
        <end position="54"/>
    </location>
</feature>
<dbReference type="Gene3D" id="1.10.287.700">
    <property type="entry name" value="Helix hairpin bin"/>
    <property type="match status" value="1"/>
</dbReference>
<evidence type="ECO:0000313" key="15">
    <source>
        <dbReference type="Proteomes" id="UP000289152"/>
    </source>
</evidence>
<evidence type="ECO:0000256" key="4">
    <source>
        <dbReference type="ARBA" id="ARBA00022692"/>
    </source>
</evidence>
<dbReference type="Pfam" id="PF09731">
    <property type="entry name" value="Mitofilin"/>
    <property type="match status" value="1"/>
</dbReference>
<feature type="region of interest" description="Disordered" evidence="13">
    <location>
        <begin position="604"/>
        <end position="626"/>
    </location>
</feature>
<organism evidence="14 15">
    <name type="scientific">Tremella mesenterica</name>
    <name type="common">Jelly fungus</name>
    <dbReference type="NCBI Taxonomy" id="5217"/>
    <lineage>
        <taxon>Eukaryota</taxon>
        <taxon>Fungi</taxon>
        <taxon>Dikarya</taxon>
        <taxon>Basidiomycota</taxon>
        <taxon>Agaricomycotina</taxon>
        <taxon>Tremellomycetes</taxon>
        <taxon>Tremellales</taxon>
        <taxon>Tremellaceae</taxon>
        <taxon>Tremella</taxon>
    </lineage>
</organism>
<dbReference type="VEuPathDB" id="FungiDB:TREMEDRAFT_70368"/>
<sequence length="775" mass="85117">MQAIRLRSRLSLVYRKGIQRRLLATPPSTPLGPTSSPTTLAGTVPPTTPGSPPIRPVVITNAPTPAGTNGIPPPPPPPPPKQRRFFRRLILYTSIGALIFYPTSGWLSTHYETYRDLFITLPGGELVADYADEHGWQSFGYGTMSKKVVEVLQWAKGEVPSKSTAETIREGKDDLMKKIEKARLETGNEVHKLSTATKEGLGKVKNVVSGEKSKTSSGITHATEVLKERTEEIKEKAVEVKERAKEMVEHVREITTEAGHKIAETAKEVPFNFSDGVEGIVREAERALSNFDSKTSTLPVISTSDVGKGIGPRVMVDTQRPRELKPETVTPQKPSFEGKEIYKTPLPLGFEPPPGYYIPPPPKPEKNENTGKTLPLLGPKVKEFAIEEPIIAQLASTIDSLTTSLAGTAAATSSEAGIILTKAQEDLSALNGRLTEVKRVEKERMEKTVGEKIKDFEIVLKEKETERLRGEQGLKEEWEKERGKMVEEWRKALEGELEVQREGIEKRLREEVISQGIELQRRWLRSIKSQVESERGGRLAKLDNLTTSLKQLERITLDNSATLDDNVKLHKLWSALRAIQTKVNTGDITFEEELRVLKNLVSSSSSTSSSSQTSSSSLNSSTSSDGFGTDSKAITIALTQLEKSNIPQTGIKSFSSLATWFTQSVAPRIHSASLVPDPEEAGVISHLASKVLSKVMFSPKAGLVDGDDVGSVLARAEWCLAQKDLDGAAREVNRLKGWPAKLAGDWLREARRTLEVNQALEIVATEATLSSLLLV</sequence>
<feature type="compositionally biased region" description="Low complexity" evidence="13">
    <location>
        <begin position="24"/>
        <end position="45"/>
    </location>
</feature>
<dbReference type="GO" id="GO:0061617">
    <property type="term" value="C:MICOS complex"/>
    <property type="evidence" value="ECO:0007669"/>
    <property type="project" value="TreeGrafter"/>
</dbReference>
<evidence type="ECO:0000313" key="14">
    <source>
        <dbReference type="EMBL" id="RXK39908.1"/>
    </source>
</evidence>
<evidence type="ECO:0000256" key="11">
    <source>
        <dbReference type="RuleBase" id="RU363000"/>
    </source>
</evidence>
<keyword evidence="6 11" id="KW-1133">Transmembrane helix</keyword>
<comment type="subunit">
    <text evidence="11">Component of the mitochondrial contact site and cristae organizing system (MICOS) complex.</text>
</comment>
<evidence type="ECO:0000256" key="8">
    <source>
        <dbReference type="ARBA" id="ARBA00023128"/>
    </source>
</evidence>
<evidence type="ECO:0000256" key="12">
    <source>
        <dbReference type="SAM" id="Coils"/>
    </source>
</evidence>